<dbReference type="AlphaFoldDB" id="M5A0L2"/>
<organism evidence="2 3">
    <name type="scientific">Bradyrhizobium oligotrophicum S58</name>
    <dbReference type="NCBI Taxonomy" id="1245469"/>
    <lineage>
        <taxon>Bacteria</taxon>
        <taxon>Pseudomonadati</taxon>
        <taxon>Pseudomonadota</taxon>
        <taxon>Alphaproteobacteria</taxon>
        <taxon>Hyphomicrobiales</taxon>
        <taxon>Nitrobacteraceae</taxon>
        <taxon>Bradyrhizobium</taxon>
    </lineage>
</organism>
<evidence type="ECO:0000313" key="3">
    <source>
        <dbReference type="Proteomes" id="UP000011841"/>
    </source>
</evidence>
<sequence length="71" mass="6957">MALPSQAFQRVVASATKARATTTANSGMPKRAQLPADAAGGGGAAVGAREAASAPVEDSLKTCLPASSMKV</sequence>
<reference evidence="2 3" key="1">
    <citation type="journal article" date="2013" name="Appl. Environ. Microbiol.">
        <title>Genome analysis suggests that the soil oligotrophic bacterium Agromonas oligotrophica (Bradyrhizobium oligotrophicum) is a nitrogen-fixing symbiont of Aeschynomene indica.</title>
        <authorList>
            <person name="Okubo T."/>
            <person name="Fukushima S."/>
            <person name="Itakura M."/>
            <person name="Oshima K."/>
            <person name="Longtonglang A."/>
            <person name="Teaumroong N."/>
            <person name="Mitsui H."/>
            <person name="Hattori M."/>
            <person name="Hattori R."/>
            <person name="Hattori T."/>
            <person name="Minamisawa K."/>
        </authorList>
    </citation>
    <scope>NUCLEOTIDE SEQUENCE [LARGE SCALE GENOMIC DNA]</scope>
    <source>
        <strain evidence="2 3">S58</strain>
    </source>
</reference>
<accession>M5A0L2</accession>
<evidence type="ECO:0000313" key="2">
    <source>
        <dbReference type="EMBL" id="BAM92335.1"/>
    </source>
</evidence>
<keyword evidence="3" id="KW-1185">Reference proteome</keyword>
<dbReference type="KEGG" id="aol:S58_63610"/>
<dbReference type="STRING" id="1245469.S58_63610"/>
<dbReference type="Proteomes" id="UP000011841">
    <property type="component" value="Chromosome"/>
</dbReference>
<dbReference type="EMBL" id="AP012603">
    <property type="protein sequence ID" value="BAM92335.1"/>
    <property type="molecule type" value="Genomic_DNA"/>
</dbReference>
<name>M5A0L2_9BRAD</name>
<proteinExistence type="predicted"/>
<dbReference type="HOGENOM" id="CLU_2732097_0_0_5"/>
<protein>
    <submittedName>
        <fullName evidence="2">Uncharacterized protein</fullName>
    </submittedName>
</protein>
<feature type="region of interest" description="Disordered" evidence="1">
    <location>
        <begin position="19"/>
        <end position="58"/>
    </location>
</feature>
<evidence type="ECO:0000256" key="1">
    <source>
        <dbReference type="SAM" id="MobiDB-lite"/>
    </source>
</evidence>
<gene>
    <name evidence="2" type="ORF">S58_63610</name>
</gene>